<name>A0A7W3IY43_9ACTN</name>
<gene>
    <name evidence="2" type="ORF">FB382_000920</name>
</gene>
<keyword evidence="1" id="KW-0812">Transmembrane</keyword>
<protein>
    <recommendedName>
        <fullName evidence="4">DUF2550 domain-containing protein</fullName>
    </recommendedName>
</protein>
<dbReference type="EMBL" id="JACGXA010000001">
    <property type="protein sequence ID" value="MBA8802629.1"/>
    <property type="molecule type" value="Genomic_DNA"/>
</dbReference>
<comment type="caution">
    <text evidence="2">The sequence shown here is derived from an EMBL/GenBank/DDBJ whole genome shotgun (WGS) entry which is preliminary data.</text>
</comment>
<feature type="transmembrane region" description="Helical" evidence="1">
    <location>
        <begin position="6"/>
        <end position="27"/>
    </location>
</feature>
<keyword evidence="3" id="KW-1185">Reference proteome</keyword>
<organism evidence="2 3">
    <name type="scientific">Nocardioides ginsengisegetis</name>
    <dbReference type="NCBI Taxonomy" id="661491"/>
    <lineage>
        <taxon>Bacteria</taxon>
        <taxon>Bacillati</taxon>
        <taxon>Actinomycetota</taxon>
        <taxon>Actinomycetes</taxon>
        <taxon>Propionibacteriales</taxon>
        <taxon>Nocardioidaceae</taxon>
        <taxon>Nocardioides</taxon>
    </lineage>
</organism>
<accession>A0A7W3IY43</accession>
<evidence type="ECO:0000313" key="3">
    <source>
        <dbReference type="Proteomes" id="UP000580910"/>
    </source>
</evidence>
<proteinExistence type="predicted"/>
<evidence type="ECO:0008006" key="4">
    <source>
        <dbReference type="Google" id="ProtNLM"/>
    </source>
</evidence>
<dbReference type="Pfam" id="PF10739">
    <property type="entry name" value="DUF2550"/>
    <property type="match status" value="1"/>
</dbReference>
<dbReference type="InterPro" id="IPR019675">
    <property type="entry name" value="DUF2550"/>
</dbReference>
<reference evidence="2 3" key="1">
    <citation type="submission" date="2020-07" db="EMBL/GenBank/DDBJ databases">
        <title>Sequencing the genomes of 1000 actinobacteria strains.</title>
        <authorList>
            <person name="Klenk H.-P."/>
        </authorList>
    </citation>
    <scope>NUCLEOTIDE SEQUENCE [LARGE SCALE GENOMIC DNA]</scope>
    <source>
        <strain evidence="2 3">DSM 21349</strain>
    </source>
</reference>
<keyword evidence="1" id="KW-1133">Transmembrane helix</keyword>
<dbReference type="Proteomes" id="UP000580910">
    <property type="component" value="Unassembled WGS sequence"/>
</dbReference>
<dbReference type="AlphaFoldDB" id="A0A7W3IY43"/>
<dbReference type="RefSeq" id="WP_125035364.1">
    <property type="nucleotide sequence ID" value="NZ_JACGXA010000001.1"/>
</dbReference>
<evidence type="ECO:0000256" key="1">
    <source>
        <dbReference type="SAM" id="Phobius"/>
    </source>
</evidence>
<keyword evidence="1" id="KW-0472">Membrane</keyword>
<sequence length="151" mass="17103">MPVWQWLLDAAGGLLLLVLCYGVALIVRRRVLSRNGGTFELSFRVRPERAGRGWLLGLGRYSGESLEWFRIFSLSPRPKRSWERSHLRYSGRRAPEGVEQMSLYPDHVVICCRTDDGADVELAMGPSSLMGFQAWLESGPPGASWERPARR</sequence>
<evidence type="ECO:0000313" key="2">
    <source>
        <dbReference type="EMBL" id="MBA8802629.1"/>
    </source>
</evidence>